<keyword evidence="3" id="KW-0539">Nucleus</keyword>
<dbReference type="RefSeq" id="XP_021011315.1">
    <property type="nucleotide sequence ID" value="XM_021155656.2"/>
</dbReference>
<dbReference type="KEGG" id="mcal:110289449"/>
<dbReference type="GeneID" id="110289449"/>
<dbReference type="PANTHER" id="PTHR12200:SF28">
    <property type="entry name" value="INTEFERON-ACTIVABLE PROTEIN 208-RELATED"/>
    <property type="match status" value="1"/>
</dbReference>
<dbReference type="AlphaFoldDB" id="A0A6P5P4U2"/>
<evidence type="ECO:0000256" key="4">
    <source>
        <dbReference type="SAM" id="MobiDB-lite"/>
    </source>
</evidence>
<dbReference type="FunFam" id="2.40.50.140:FF:000500">
    <property type="entry name" value="Interferon-activable protein 202"/>
    <property type="match status" value="1"/>
</dbReference>
<dbReference type="Pfam" id="PF02758">
    <property type="entry name" value="PYRIN"/>
    <property type="match status" value="1"/>
</dbReference>
<protein>
    <submittedName>
        <fullName evidence="8">Pyrin and HIN domain-containing protein 1-like isoform X1</fullName>
    </submittedName>
</protein>
<feature type="compositionally biased region" description="Low complexity" evidence="4">
    <location>
        <begin position="152"/>
        <end position="167"/>
    </location>
</feature>
<dbReference type="Pfam" id="PF02760">
    <property type="entry name" value="HIN"/>
    <property type="match status" value="1"/>
</dbReference>
<feature type="compositionally biased region" description="Polar residues" evidence="4">
    <location>
        <begin position="108"/>
        <end position="118"/>
    </location>
</feature>
<dbReference type="PROSITE" id="PS50824">
    <property type="entry name" value="DAPIN"/>
    <property type="match status" value="1"/>
</dbReference>
<dbReference type="FunFam" id="1.10.533.10:FF:000011">
    <property type="entry name" value="Myeloid cell nuclear differentiation antigen"/>
    <property type="match status" value="1"/>
</dbReference>
<dbReference type="PANTHER" id="PTHR12200">
    <property type="entry name" value="INTERFERON-INDUCIBLE PROTEIN AIM2 FAMILY MEMBER"/>
    <property type="match status" value="1"/>
</dbReference>
<dbReference type="SMART" id="SM01289">
    <property type="entry name" value="PYRIN"/>
    <property type="match status" value="1"/>
</dbReference>
<dbReference type="InterPro" id="IPR012340">
    <property type="entry name" value="NA-bd_OB-fold"/>
</dbReference>
<reference evidence="8" key="1">
    <citation type="submission" date="2025-08" db="UniProtKB">
        <authorList>
            <consortium name="RefSeq"/>
        </authorList>
    </citation>
    <scope>IDENTIFICATION</scope>
</reference>
<evidence type="ECO:0000256" key="3">
    <source>
        <dbReference type="ARBA" id="ARBA00023242"/>
    </source>
</evidence>
<dbReference type="GO" id="GO:0005829">
    <property type="term" value="C:cytosol"/>
    <property type="evidence" value="ECO:0007669"/>
    <property type="project" value="TreeGrafter"/>
</dbReference>
<dbReference type="InterPro" id="IPR004020">
    <property type="entry name" value="DAPIN"/>
</dbReference>
<dbReference type="InterPro" id="IPR011029">
    <property type="entry name" value="DEATH-like_dom_sf"/>
</dbReference>
<dbReference type="Proteomes" id="UP000515126">
    <property type="component" value="Chromosome 1"/>
</dbReference>
<feature type="compositionally biased region" description="Basic residues" evidence="4">
    <location>
        <begin position="87"/>
        <end position="102"/>
    </location>
</feature>
<dbReference type="Gene3D" id="1.10.533.10">
    <property type="entry name" value="Death Domain, Fas"/>
    <property type="match status" value="1"/>
</dbReference>
<sequence length="420" mass="46751">MVNEYKRIVLLTGLMGINDHDFRMVKSLLSKELKLNKMQDEYDRVKIADLMEDKFPKDAGVDQLIKLYKQIPGLGDIANKLKNEKAKAKKKGTGKRKTAVKRQRQEEPSTSQPMSTTNEDAEPESGRSTPDTQVAQLSLPTASRRNQAIQISPTIASSSGQTSSISSETLQSTIQSPETPTRPPSRILESPVSPGTASSSAQALGVPLATLAKRQRLKNVPKEPSEENGHQQGSKKVMVLKVTEPFAYDTKGEKMFHATVATETEFFRVKVFDIVLKEKFIPNKVLTISNYFGCNGFINIHSASSVSEVNDGEPMNIPLSLRKSATRTPKINYLCSKRRGIFVNGVFTVHKKEEKGYYICYEIGDGTGMMEVEVYGRLTNIACNPGDKLRLICFELTPDEEKAWLRSTSHSNMQVIKSRN</sequence>
<dbReference type="GO" id="GO:0002218">
    <property type="term" value="P:activation of innate immune response"/>
    <property type="evidence" value="ECO:0007669"/>
    <property type="project" value="InterPro"/>
</dbReference>
<dbReference type="GO" id="GO:0005654">
    <property type="term" value="C:nucleoplasm"/>
    <property type="evidence" value="ECO:0007669"/>
    <property type="project" value="TreeGrafter"/>
</dbReference>
<feature type="region of interest" description="Disordered" evidence="4">
    <location>
        <begin position="152"/>
        <end position="202"/>
    </location>
</feature>
<comment type="subcellular location">
    <subcellularLocation>
        <location evidence="1">Nucleus</location>
    </subcellularLocation>
</comment>
<evidence type="ECO:0000313" key="7">
    <source>
        <dbReference type="Proteomes" id="UP000515126"/>
    </source>
</evidence>
<accession>A0A6P5P4U2</accession>
<evidence type="ECO:0000313" key="8">
    <source>
        <dbReference type="RefSeq" id="XP_021011315.1"/>
    </source>
</evidence>
<dbReference type="Gene3D" id="2.40.50.140">
    <property type="entry name" value="Nucleic acid-binding proteins"/>
    <property type="match status" value="2"/>
</dbReference>
<keyword evidence="7" id="KW-1185">Reference proteome</keyword>
<dbReference type="PROSITE" id="PS50834">
    <property type="entry name" value="HIN_200"/>
    <property type="match status" value="1"/>
</dbReference>
<dbReference type="GO" id="GO:0035458">
    <property type="term" value="P:cellular response to interferon-beta"/>
    <property type="evidence" value="ECO:0007669"/>
    <property type="project" value="InterPro"/>
</dbReference>
<gene>
    <name evidence="8" type="primary">LOC110289449</name>
</gene>
<name>A0A6P5P4U2_MUSCR</name>
<dbReference type="FunFam" id="2.40.50.140:FF:000101">
    <property type="entry name" value="Myeloid cell nuclear differentiation antigen"/>
    <property type="match status" value="1"/>
</dbReference>
<feature type="domain" description="Pyrin" evidence="5">
    <location>
        <begin position="1"/>
        <end position="87"/>
    </location>
</feature>
<evidence type="ECO:0000256" key="2">
    <source>
        <dbReference type="ARBA" id="ARBA00008647"/>
    </source>
</evidence>
<feature type="compositionally biased region" description="Polar residues" evidence="4">
    <location>
        <begin position="168"/>
        <end position="179"/>
    </location>
</feature>
<dbReference type="SUPFAM" id="SSF159141">
    <property type="entry name" value="HIN-2000 domain-like"/>
    <property type="match status" value="2"/>
</dbReference>
<feature type="region of interest" description="Disordered" evidence="4">
    <location>
        <begin position="85"/>
        <end position="134"/>
    </location>
</feature>
<comment type="similarity">
    <text evidence="2">Belongs to the HIN-200 family.</text>
</comment>
<dbReference type="InterPro" id="IPR004021">
    <property type="entry name" value="HIN200/IF120x"/>
</dbReference>
<dbReference type="CDD" id="cd08305">
    <property type="entry name" value="Pyrin"/>
    <property type="match status" value="1"/>
</dbReference>
<dbReference type="GO" id="GO:0003690">
    <property type="term" value="F:double-stranded DNA binding"/>
    <property type="evidence" value="ECO:0007669"/>
    <property type="project" value="TreeGrafter"/>
</dbReference>
<dbReference type="InterPro" id="IPR040205">
    <property type="entry name" value="HIN-200"/>
</dbReference>
<feature type="domain" description="HIN-200" evidence="6">
    <location>
        <begin position="219"/>
        <end position="416"/>
    </location>
</feature>
<organism evidence="7 8">
    <name type="scientific">Mus caroli</name>
    <name type="common">Ryukyu mouse</name>
    <name type="synonym">Ricefield mouse</name>
    <dbReference type="NCBI Taxonomy" id="10089"/>
    <lineage>
        <taxon>Eukaryota</taxon>
        <taxon>Metazoa</taxon>
        <taxon>Chordata</taxon>
        <taxon>Craniata</taxon>
        <taxon>Vertebrata</taxon>
        <taxon>Euteleostomi</taxon>
        <taxon>Mammalia</taxon>
        <taxon>Eutheria</taxon>
        <taxon>Euarchontoglires</taxon>
        <taxon>Glires</taxon>
        <taxon>Rodentia</taxon>
        <taxon>Myomorpha</taxon>
        <taxon>Muroidea</taxon>
        <taxon>Muridae</taxon>
        <taxon>Murinae</taxon>
        <taxon>Mus</taxon>
        <taxon>Mus</taxon>
    </lineage>
</organism>
<proteinExistence type="inferred from homology"/>
<evidence type="ECO:0000259" key="5">
    <source>
        <dbReference type="PROSITE" id="PS50824"/>
    </source>
</evidence>
<feature type="compositionally biased region" description="Polar residues" evidence="4">
    <location>
        <begin position="193"/>
        <end position="202"/>
    </location>
</feature>
<evidence type="ECO:0000259" key="6">
    <source>
        <dbReference type="PROSITE" id="PS50834"/>
    </source>
</evidence>
<evidence type="ECO:0000256" key="1">
    <source>
        <dbReference type="ARBA" id="ARBA00004123"/>
    </source>
</evidence>